<dbReference type="PANTHER" id="PTHR12112">
    <property type="entry name" value="BNIP - RELATED"/>
    <property type="match status" value="1"/>
</dbReference>
<organism evidence="2 3">
    <name type="scientific">Cryptosporidium canis</name>
    <dbReference type="NCBI Taxonomy" id="195482"/>
    <lineage>
        <taxon>Eukaryota</taxon>
        <taxon>Sar</taxon>
        <taxon>Alveolata</taxon>
        <taxon>Apicomplexa</taxon>
        <taxon>Conoidasida</taxon>
        <taxon>Coccidia</taxon>
        <taxon>Eucoccidiorida</taxon>
        <taxon>Eimeriorina</taxon>
        <taxon>Cryptosporidiidae</taxon>
        <taxon>Cryptosporidium</taxon>
    </lineage>
</organism>
<name>A0ABQ8P4U1_9CRYT</name>
<evidence type="ECO:0000313" key="3">
    <source>
        <dbReference type="Proteomes" id="UP001071777"/>
    </source>
</evidence>
<dbReference type="InterPro" id="IPR038763">
    <property type="entry name" value="DHH_sf"/>
</dbReference>
<dbReference type="Gene3D" id="3.90.1640.10">
    <property type="entry name" value="inorganic pyrophosphatase (n-terminal core)"/>
    <property type="match status" value="1"/>
</dbReference>
<keyword evidence="3" id="KW-1185">Reference proteome</keyword>
<reference evidence="2" key="1">
    <citation type="submission" date="2022-10" db="EMBL/GenBank/DDBJ databases">
        <title>Adaptive evolution leads to modifications in subtelomeric GC content in a zoonotic Cryptosporidium species.</title>
        <authorList>
            <person name="Li J."/>
            <person name="Feng Y."/>
            <person name="Xiao L."/>
        </authorList>
    </citation>
    <scope>NUCLEOTIDE SEQUENCE</scope>
    <source>
        <strain evidence="2">25894</strain>
    </source>
</reference>
<sequence length="460" mass="52307">MDLELSRYYNDLVGELGMSGNCVVNGKTMYNLVIGNRSADLVSRCVSMGPSQNRARGSDLNEESQSSLYDSIVSAITYSRILNLTNNAINFDEENKICGLHLPVISCNQGDLKLKFPLISLIGHFSASSSDSGGHLQIDSIPFICLDHEIVRQTVREMERMHENSGHYITLVDHNVLDAFQDNLSGRVVSIVDHHQDSMTTESKFRLSLGTKIGSCSTLIGSIWRDSFDKGKIDREILMENKVFLEMIICTILKDTCNFDQKLFGERWSSLDFEIYKWILDKLSIENSTNNKYTDFYKNHLKYANRNMDLILRNNLMDLFKMDYKEFVYQNQTGDREVIAGYSSFEIDILKMASHYKMESFQSNIIKFMACNKLDLFIILSNYIENTGNQEEKISKQLAISSSFPDPRQDILNLVIEYLESKIEITEIDPNDSTPELQTKLPSITDNSPAKIPTQIGANG</sequence>
<dbReference type="PANTHER" id="PTHR12112:SF39">
    <property type="entry name" value="EG:152A3.5 PROTEIN (FBGN0003116_PN PROTEIN)"/>
    <property type="match status" value="1"/>
</dbReference>
<evidence type="ECO:0000313" key="2">
    <source>
        <dbReference type="EMBL" id="KAJ1608322.1"/>
    </source>
</evidence>
<accession>A0ABQ8P4U1</accession>
<feature type="region of interest" description="Disordered" evidence="1">
    <location>
        <begin position="429"/>
        <end position="460"/>
    </location>
</feature>
<dbReference type="EMBL" id="JAPCXB010000101">
    <property type="protein sequence ID" value="KAJ1608322.1"/>
    <property type="molecule type" value="Genomic_DNA"/>
</dbReference>
<dbReference type="InterPro" id="IPR038222">
    <property type="entry name" value="DHHA2_dom_sf"/>
</dbReference>
<comment type="caution">
    <text evidence="2">The sequence shown here is derived from an EMBL/GenBank/DDBJ whole genome shotgun (WGS) entry which is preliminary data.</text>
</comment>
<gene>
    <name evidence="2" type="ORF">OJ252_2559</name>
</gene>
<dbReference type="Gene3D" id="3.10.310.20">
    <property type="entry name" value="DHHA2 domain"/>
    <property type="match status" value="1"/>
</dbReference>
<evidence type="ECO:0000256" key="1">
    <source>
        <dbReference type="SAM" id="MobiDB-lite"/>
    </source>
</evidence>
<dbReference type="Proteomes" id="UP001071777">
    <property type="component" value="Unassembled WGS sequence"/>
</dbReference>
<protein>
    <recommendedName>
        <fullName evidence="4">DHH family protein</fullName>
    </recommendedName>
</protein>
<evidence type="ECO:0008006" key="4">
    <source>
        <dbReference type="Google" id="ProtNLM"/>
    </source>
</evidence>
<feature type="compositionally biased region" description="Polar residues" evidence="1">
    <location>
        <begin position="431"/>
        <end position="448"/>
    </location>
</feature>
<proteinExistence type="predicted"/>
<dbReference type="SUPFAM" id="SSF64182">
    <property type="entry name" value="DHH phosphoesterases"/>
    <property type="match status" value="1"/>
</dbReference>